<dbReference type="Pfam" id="PF00501">
    <property type="entry name" value="AMP-binding"/>
    <property type="match status" value="1"/>
</dbReference>
<accession>A0A6A6NQT4</accession>
<organism evidence="4 5">
    <name type="scientific">Lineolata rhizophorae</name>
    <dbReference type="NCBI Taxonomy" id="578093"/>
    <lineage>
        <taxon>Eukaryota</taxon>
        <taxon>Fungi</taxon>
        <taxon>Dikarya</taxon>
        <taxon>Ascomycota</taxon>
        <taxon>Pezizomycotina</taxon>
        <taxon>Dothideomycetes</taxon>
        <taxon>Dothideomycetes incertae sedis</taxon>
        <taxon>Lineolatales</taxon>
        <taxon>Lineolataceae</taxon>
        <taxon>Lineolata</taxon>
    </lineage>
</organism>
<dbReference type="GO" id="GO:0019748">
    <property type="term" value="P:secondary metabolic process"/>
    <property type="evidence" value="ECO:0007669"/>
    <property type="project" value="TreeGrafter"/>
</dbReference>
<sequence length="231" mass="26099">MRIDLVNTTPDGTVPETDILSYIFDSTADADSKIYIDIDNNELEERAFLTKPTLRTLVSVYAYCLRSKFGIGANGPNKDIVMLLLSGRIAAPAVFYAVIAAGGVACLGHPQWTNAVIADRMEHCGARLLICTEDLRVQVRRTLRMMEMRGQKKDGKLGQTLELCVHGPSVVRKYFNDDSANKASFQGEWFRTGIRAVQAGDGQYFFTKWDPEYRNLEHYQWLGDHEFDYKS</sequence>
<dbReference type="PANTHER" id="PTHR24096">
    <property type="entry name" value="LONG-CHAIN-FATTY-ACID--COA LIGASE"/>
    <property type="match status" value="1"/>
</dbReference>
<reference evidence="4" key="1">
    <citation type="journal article" date="2020" name="Stud. Mycol.">
        <title>101 Dothideomycetes genomes: a test case for predicting lifestyles and emergence of pathogens.</title>
        <authorList>
            <person name="Haridas S."/>
            <person name="Albert R."/>
            <person name="Binder M."/>
            <person name="Bloem J."/>
            <person name="Labutti K."/>
            <person name="Salamov A."/>
            <person name="Andreopoulos B."/>
            <person name="Baker S."/>
            <person name="Barry K."/>
            <person name="Bills G."/>
            <person name="Bluhm B."/>
            <person name="Cannon C."/>
            <person name="Castanera R."/>
            <person name="Culley D."/>
            <person name="Daum C."/>
            <person name="Ezra D."/>
            <person name="Gonzalez J."/>
            <person name="Henrissat B."/>
            <person name="Kuo A."/>
            <person name="Liang C."/>
            <person name="Lipzen A."/>
            <person name="Lutzoni F."/>
            <person name="Magnuson J."/>
            <person name="Mondo S."/>
            <person name="Nolan M."/>
            <person name="Ohm R."/>
            <person name="Pangilinan J."/>
            <person name="Park H.-J."/>
            <person name="Ramirez L."/>
            <person name="Alfaro M."/>
            <person name="Sun H."/>
            <person name="Tritt A."/>
            <person name="Yoshinaga Y."/>
            <person name="Zwiers L.-H."/>
            <person name="Turgeon B."/>
            <person name="Goodwin S."/>
            <person name="Spatafora J."/>
            <person name="Crous P."/>
            <person name="Grigoriev I."/>
        </authorList>
    </citation>
    <scope>NUCLEOTIDE SEQUENCE</scope>
    <source>
        <strain evidence="4">ATCC 16933</strain>
    </source>
</reference>
<dbReference type="AlphaFoldDB" id="A0A6A6NQT4"/>
<keyword evidence="2" id="KW-0436">Ligase</keyword>
<dbReference type="Proteomes" id="UP000799766">
    <property type="component" value="Unassembled WGS sequence"/>
</dbReference>
<proteinExistence type="inferred from homology"/>
<dbReference type="SUPFAM" id="SSF56801">
    <property type="entry name" value="Acetyl-CoA synthetase-like"/>
    <property type="match status" value="2"/>
</dbReference>
<evidence type="ECO:0000313" key="5">
    <source>
        <dbReference type="Proteomes" id="UP000799766"/>
    </source>
</evidence>
<dbReference type="InterPro" id="IPR000873">
    <property type="entry name" value="AMP-dep_synth/lig_dom"/>
</dbReference>
<comment type="similarity">
    <text evidence="1">Belongs to the ATP-dependent AMP-binding enzyme family.</text>
</comment>
<name>A0A6A6NQT4_9PEZI</name>
<keyword evidence="5" id="KW-1185">Reference proteome</keyword>
<evidence type="ECO:0000256" key="2">
    <source>
        <dbReference type="ARBA" id="ARBA00022598"/>
    </source>
</evidence>
<evidence type="ECO:0000259" key="3">
    <source>
        <dbReference type="Pfam" id="PF00501"/>
    </source>
</evidence>
<feature type="domain" description="AMP-dependent synthetase/ligase" evidence="3">
    <location>
        <begin position="54"/>
        <end position="138"/>
    </location>
</feature>
<dbReference type="Gene3D" id="3.40.50.12780">
    <property type="entry name" value="N-terminal domain of ligase-like"/>
    <property type="match status" value="2"/>
</dbReference>
<dbReference type="InterPro" id="IPR042099">
    <property type="entry name" value="ANL_N_sf"/>
</dbReference>
<protein>
    <recommendedName>
        <fullName evidence="3">AMP-dependent synthetase/ligase domain-containing protein</fullName>
    </recommendedName>
</protein>
<gene>
    <name evidence="4" type="ORF">BDY21DRAFT_374391</name>
</gene>
<evidence type="ECO:0000313" key="4">
    <source>
        <dbReference type="EMBL" id="KAF2454180.1"/>
    </source>
</evidence>
<dbReference type="GO" id="GO:0016405">
    <property type="term" value="F:CoA-ligase activity"/>
    <property type="evidence" value="ECO:0007669"/>
    <property type="project" value="TreeGrafter"/>
</dbReference>
<evidence type="ECO:0000256" key="1">
    <source>
        <dbReference type="ARBA" id="ARBA00006432"/>
    </source>
</evidence>
<dbReference type="EMBL" id="MU001693">
    <property type="protein sequence ID" value="KAF2454180.1"/>
    <property type="molecule type" value="Genomic_DNA"/>
</dbReference>
<dbReference type="PANTHER" id="PTHR24096:SF149">
    <property type="entry name" value="AMP-BINDING DOMAIN-CONTAINING PROTEIN-RELATED"/>
    <property type="match status" value="1"/>
</dbReference>